<evidence type="ECO:0000313" key="2">
    <source>
        <dbReference type="EMBL" id="GDY69891.1"/>
    </source>
</evidence>
<reference evidence="2 3" key="1">
    <citation type="submission" date="2019-04" db="EMBL/GenBank/DDBJ databases">
        <title>Draft genome sequences of Streptomyces avermitilis NBRC 14893.</title>
        <authorList>
            <person name="Komaki H."/>
            <person name="Tamura T."/>
            <person name="Hosoyama A."/>
        </authorList>
    </citation>
    <scope>NUCLEOTIDE SEQUENCE [LARGE SCALE GENOMIC DNA]</scope>
    <source>
        <strain evidence="2 3">NBRC 14893</strain>
    </source>
</reference>
<dbReference type="Proteomes" id="UP000302139">
    <property type="component" value="Unassembled WGS sequence"/>
</dbReference>
<feature type="compositionally biased region" description="Basic and acidic residues" evidence="1">
    <location>
        <begin position="1"/>
        <end position="15"/>
    </location>
</feature>
<sequence length="74" mass="8033">MRDALEHHPERDLRGGADVTASEQEELPGSGPGAGHAARRNGRSATSPDLIDQIARLVAERCARRQLDRARPIP</sequence>
<accession>A0A4D4MD81</accession>
<dbReference type="EMBL" id="BJHX01000003">
    <property type="protein sequence ID" value="GDY69891.1"/>
    <property type="molecule type" value="Genomic_DNA"/>
</dbReference>
<comment type="caution">
    <text evidence="2">The sequence shown here is derived from an EMBL/GenBank/DDBJ whole genome shotgun (WGS) entry which is preliminary data.</text>
</comment>
<evidence type="ECO:0000313" key="3">
    <source>
        <dbReference type="Proteomes" id="UP000302139"/>
    </source>
</evidence>
<organism evidence="2 3">
    <name type="scientific">Streptomyces avermitilis</name>
    <dbReference type="NCBI Taxonomy" id="33903"/>
    <lineage>
        <taxon>Bacteria</taxon>
        <taxon>Bacillati</taxon>
        <taxon>Actinomycetota</taxon>
        <taxon>Actinomycetes</taxon>
        <taxon>Kitasatosporales</taxon>
        <taxon>Streptomycetaceae</taxon>
        <taxon>Streptomyces</taxon>
    </lineage>
</organism>
<name>A0A4D4MD81_STRAX</name>
<gene>
    <name evidence="2" type="ORF">SAV14893_092840</name>
</gene>
<dbReference type="AlphaFoldDB" id="A0A4D4MD81"/>
<protein>
    <submittedName>
        <fullName evidence="2">Uncharacterized protein</fullName>
    </submittedName>
</protein>
<feature type="region of interest" description="Disordered" evidence="1">
    <location>
        <begin position="1"/>
        <end position="49"/>
    </location>
</feature>
<evidence type="ECO:0000256" key="1">
    <source>
        <dbReference type="SAM" id="MobiDB-lite"/>
    </source>
</evidence>
<proteinExistence type="predicted"/>